<accession>A0A382Z6T8</accession>
<sequence>METPDPPNGDGESRSYLVHVEMHAECPIVLQAESVDDAVDEAMRMAAEGYLNDEFEPRYEVRVEGPDGSAQAWDTV</sequence>
<dbReference type="EMBL" id="UINC01181351">
    <property type="protein sequence ID" value="SVD91000.1"/>
    <property type="molecule type" value="Genomic_DNA"/>
</dbReference>
<organism evidence="1">
    <name type="scientific">marine metagenome</name>
    <dbReference type="NCBI Taxonomy" id="408172"/>
    <lineage>
        <taxon>unclassified sequences</taxon>
        <taxon>metagenomes</taxon>
        <taxon>ecological metagenomes</taxon>
    </lineage>
</organism>
<reference evidence="1" key="1">
    <citation type="submission" date="2018-05" db="EMBL/GenBank/DDBJ databases">
        <authorList>
            <person name="Lanie J.A."/>
            <person name="Ng W.-L."/>
            <person name="Kazmierczak K.M."/>
            <person name="Andrzejewski T.M."/>
            <person name="Davidsen T.M."/>
            <person name="Wayne K.J."/>
            <person name="Tettelin H."/>
            <person name="Glass J.I."/>
            <person name="Rusch D."/>
            <person name="Podicherti R."/>
            <person name="Tsui H.-C.T."/>
            <person name="Winkler M.E."/>
        </authorList>
    </citation>
    <scope>NUCLEOTIDE SEQUENCE</scope>
</reference>
<protein>
    <submittedName>
        <fullName evidence="1">Uncharacterized protein</fullName>
    </submittedName>
</protein>
<name>A0A382Z6T8_9ZZZZ</name>
<evidence type="ECO:0000313" key="1">
    <source>
        <dbReference type="EMBL" id="SVD91000.1"/>
    </source>
</evidence>
<gene>
    <name evidence="1" type="ORF">METZ01_LOCUS443854</name>
</gene>
<dbReference type="AlphaFoldDB" id="A0A382Z6T8"/>
<proteinExistence type="predicted"/>